<gene>
    <name evidence="2" type="ORF">ACEZDJ_19620</name>
</gene>
<comment type="caution">
    <text evidence="2">The sequence shown here is derived from an EMBL/GenBank/DDBJ whole genome shotgun (WGS) entry which is preliminary data.</text>
</comment>
<protein>
    <submittedName>
        <fullName evidence="2">Uncharacterized protein</fullName>
    </submittedName>
</protein>
<dbReference type="EMBL" id="JBHEZZ010000010">
    <property type="protein sequence ID" value="MFC1403503.1"/>
    <property type="molecule type" value="Genomic_DNA"/>
</dbReference>
<accession>A0ABV6UPV3</accession>
<dbReference type="Proteomes" id="UP001592528">
    <property type="component" value="Unassembled WGS sequence"/>
</dbReference>
<evidence type="ECO:0000256" key="1">
    <source>
        <dbReference type="SAM" id="MobiDB-lite"/>
    </source>
</evidence>
<evidence type="ECO:0000313" key="3">
    <source>
        <dbReference type="Proteomes" id="UP001592528"/>
    </source>
</evidence>
<name>A0ABV6UPV3_9ACTN</name>
<proteinExistence type="predicted"/>
<feature type="region of interest" description="Disordered" evidence="1">
    <location>
        <begin position="1"/>
        <end position="24"/>
    </location>
</feature>
<evidence type="ECO:0000313" key="2">
    <source>
        <dbReference type="EMBL" id="MFC1403503.1"/>
    </source>
</evidence>
<organism evidence="2 3">
    <name type="scientific">Streptacidiphilus cavernicola</name>
    <dbReference type="NCBI Taxonomy" id="3342716"/>
    <lineage>
        <taxon>Bacteria</taxon>
        <taxon>Bacillati</taxon>
        <taxon>Actinomycetota</taxon>
        <taxon>Actinomycetes</taxon>
        <taxon>Kitasatosporales</taxon>
        <taxon>Streptomycetaceae</taxon>
        <taxon>Streptacidiphilus</taxon>
    </lineage>
</organism>
<sequence>MLLSPPGSASRVGHPGEGGAPALAPVAQSGELRCVLVVDDFDAMTGAAMWDDVRRR</sequence>
<dbReference type="RefSeq" id="WP_157623783.1">
    <property type="nucleotide sequence ID" value="NZ_JBHEZZ010000010.1"/>
</dbReference>
<reference evidence="2 3" key="1">
    <citation type="submission" date="2024-09" db="EMBL/GenBank/DDBJ databases">
        <authorList>
            <person name="Lee S.D."/>
        </authorList>
    </citation>
    <scope>NUCLEOTIDE SEQUENCE [LARGE SCALE GENOMIC DNA]</scope>
    <source>
        <strain evidence="2 3">N1-5</strain>
    </source>
</reference>
<keyword evidence="3" id="KW-1185">Reference proteome</keyword>